<dbReference type="Proteomes" id="UP000031186">
    <property type="component" value="Unassembled WGS sequence"/>
</dbReference>
<reference evidence="2 3" key="1">
    <citation type="journal article" date="2014" name="Proc. Natl. Acad. Sci. U.S.A.">
        <title>Trajectory and genomic determinants of fungal-pathogen speciation and host adaptation.</title>
        <authorList>
            <person name="Hu X."/>
            <person name="Xiao G."/>
            <person name="Zheng P."/>
            <person name="Shang Y."/>
            <person name="Su Y."/>
            <person name="Zhang X."/>
            <person name="Liu X."/>
            <person name="Zhan S."/>
            <person name="St Leger R.J."/>
            <person name="Wang C."/>
        </authorList>
    </citation>
    <scope>NUCLEOTIDE SEQUENCE [LARGE SCALE GENOMIC DNA]</scope>
    <source>
        <strain evidence="2 3">ARSEF 549</strain>
    </source>
</reference>
<dbReference type="VEuPathDB" id="FungiDB:MAN_00093"/>
<name>A0A0B4GQT7_METAF</name>
<proteinExistence type="predicted"/>
<organism evidence="2 3">
    <name type="scientific">Metarhizium anisopliae (strain ARSEF 549)</name>
    <dbReference type="NCBI Taxonomy" id="3151832"/>
    <lineage>
        <taxon>Eukaryota</taxon>
        <taxon>Fungi</taxon>
        <taxon>Dikarya</taxon>
        <taxon>Ascomycota</taxon>
        <taxon>Pezizomycotina</taxon>
        <taxon>Sordariomycetes</taxon>
        <taxon>Hypocreomycetidae</taxon>
        <taxon>Hypocreales</taxon>
        <taxon>Clavicipitaceae</taxon>
        <taxon>Metarhizium</taxon>
    </lineage>
</organism>
<dbReference type="EMBL" id="AZNF01000001">
    <property type="protein sequence ID" value="KID70494.1"/>
    <property type="molecule type" value="Genomic_DNA"/>
</dbReference>
<evidence type="ECO:0000313" key="3">
    <source>
        <dbReference type="Proteomes" id="UP000031186"/>
    </source>
</evidence>
<protein>
    <submittedName>
        <fullName evidence="2">Uncharacterized protein</fullName>
    </submittedName>
</protein>
<dbReference type="OrthoDB" id="4456498at2759"/>
<keyword evidence="1" id="KW-0732">Signal</keyword>
<evidence type="ECO:0000256" key="1">
    <source>
        <dbReference type="SAM" id="SignalP"/>
    </source>
</evidence>
<accession>A0A0B4GQT7</accession>
<feature type="signal peptide" evidence="1">
    <location>
        <begin position="1"/>
        <end position="35"/>
    </location>
</feature>
<evidence type="ECO:0000313" key="2">
    <source>
        <dbReference type="EMBL" id="KID70494.1"/>
    </source>
</evidence>
<gene>
    <name evidence="2" type="ORF">MAN_00093</name>
</gene>
<keyword evidence="3" id="KW-1185">Reference proteome</keyword>
<feature type="chain" id="PRO_5002103468" evidence="1">
    <location>
        <begin position="36"/>
        <end position="219"/>
    </location>
</feature>
<dbReference type="HOGENOM" id="CLU_1261786_0_0_1"/>
<feature type="non-terminal residue" evidence="2">
    <location>
        <position position="1"/>
    </location>
</feature>
<sequence>MMNSTSNRKGGVLLFLFSLLSSLLLFSSQSGTALGAPVSDLSSLELYPRNKHIPNRNEVVELIRDGKDFHKYAKEGHPHKDKAAFFTGQNRQTIAKIRDWARAEKQGLTTVRDIWKSDNFYQQGQYKDIDAETFRDFQKAFSKYYAQQAKGKAYLIFPHDQTPKRDGIFWSVELDEIISHGKVDVIIWLDQSKIDDENYHKDNEERIYWKKGERKPDGA</sequence>
<comment type="caution">
    <text evidence="2">The sequence shown here is derived from an EMBL/GenBank/DDBJ whole genome shotgun (WGS) entry which is preliminary data.</text>
</comment>
<dbReference type="AlphaFoldDB" id="A0A0B4GQT7"/>